<protein>
    <submittedName>
        <fullName evidence="5">Sugar-binding protein</fullName>
    </submittedName>
</protein>
<feature type="compositionally biased region" description="Polar residues" evidence="2">
    <location>
        <begin position="1691"/>
        <end position="1716"/>
    </location>
</feature>
<dbReference type="NCBIfam" id="TIGR03696">
    <property type="entry name" value="Rhs_assc_core"/>
    <property type="match status" value="1"/>
</dbReference>
<keyword evidence="6" id="KW-1185">Reference proteome</keyword>
<dbReference type="SMART" id="SM00458">
    <property type="entry name" value="RICIN"/>
    <property type="match status" value="1"/>
</dbReference>
<name>I2MXD9_STRT9</name>
<dbReference type="InterPro" id="IPR036844">
    <property type="entry name" value="Hint_dom_sf"/>
</dbReference>
<feature type="region of interest" description="Disordered" evidence="2">
    <location>
        <begin position="2210"/>
        <end position="2298"/>
    </location>
</feature>
<feature type="compositionally biased region" description="Low complexity" evidence="2">
    <location>
        <begin position="2265"/>
        <end position="2284"/>
    </location>
</feature>
<dbReference type="InterPro" id="IPR030934">
    <property type="entry name" value="Intein_C"/>
</dbReference>
<dbReference type="PANTHER" id="PTHR32305">
    <property type="match status" value="1"/>
</dbReference>
<dbReference type="Gene3D" id="2.170.16.10">
    <property type="entry name" value="Hedgehog/Intein (Hint) domain"/>
    <property type="match status" value="1"/>
</dbReference>
<evidence type="ECO:0000313" key="5">
    <source>
        <dbReference type="EMBL" id="QKM70055.1"/>
    </source>
</evidence>
<dbReference type="CDD" id="cd00081">
    <property type="entry name" value="Hint"/>
    <property type="match status" value="1"/>
</dbReference>
<dbReference type="InterPro" id="IPR050708">
    <property type="entry name" value="T6SS_VgrG/RHS"/>
</dbReference>
<reference evidence="5 6" key="1">
    <citation type="journal article" date="2012" name="J. Bacteriol.">
        <title>Draft genome of Streptomyces tsukubaensis NRRL 18488, the producer of the clinically important immunosuppressant tacrolimus (FK506).</title>
        <authorList>
            <person name="Barreiro C."/>
            <person name="Prieto C."/>
            <person name="Sola-Landa A."/>
            <person name="Solera E."/>
            <person name="Martinez-Castro M."/>
            <person name="Perez-Redondo R."/>
            <person name="Garcia-Estrada C."/>
            <person name="Aparicio J.F."/>
            <person name="Fernandez-Martinez L.T."/>
            <person name="Santos-Aberturas J."/>
            <person name="Salehi-Najafabadi Z."/>
            <person name="Rodriguez-Garcia A."/>
            <person name="Tauch A."/>
            <person name="Martin J.F."/>
        </authorList>
    </citation>
    <scope>NUCLEOTIDE SEQUENCE [LARGE SCALE GENOMIC DNA]</scope>
    <source>
        <strain evidence="6">DSM 42081 / NBRC 108919 / NRRL 18488 / 9993</strain>
    </source>
</reference>
<feature type="domain" description="Ricin B lectin" evidence="4">
    <location>
        <begin position="1770"/>
        <end position="1897"/>
    </location>
</feature>
<dbReference type="Proteomes" id="UP000005940">
    <property type="component" value="Chromosome"/>
</dbReference>
<evidence type="ECO:0000259" key="3">
    <source>
        <dbReference type="SMART" id="SM00306"/>
    </source>
</evidence>
<dbReference type="Pfam" id="PF07591">
    <property type="entry name" value="PT-HINT"/>
    <property type="match status" value="1"/>
</dbReference>
<dbReference type="InterPro" id="IPR022385">
    <property type="entry name" value="Rhs_assc_core"/>
</dbReference>
<dbReference type="Gene3D" id="3.40.570.10">
    <property type="entry name" value="Extracellular Endonuclease, subunit A"/>
    <property type="match status" value="1"/>
</dbReference>
<gene>
    <name evidence="5" type="ORF">STSU_025925</name>
</gene>
<proteinExistence type="predicted"/>
<dbReference type="InterPro" id="IPR056823">
    <property type="entry name" value="TEN-like_YD-shell"/>
</dbReference>
<dbReference type="PANTHER" id="PTHR32305:SF17">
    <property type="entry name" value="TRNA NUCLEASE WAPA"/>
    <property type="match status" value="1"/>
</dbReference>
<dbReference type="NCBIfam" id="TIGR01643">
    <property type="entry name" value="YD_repeat_2x"/>
    <property type="match status" value="2"/>
</dbReference>
<evidence type="ECO:0000259" key="4">
    <source>
        <dbReference type="SMART" id="SM00458"/>
    </source>
</evidence>
<dbReference type="Pfam" id="PF25023">
    <property type="entry name" value="TEN_YD-shell"/>
    <property type="match status" value="1"/>
</dbReference>
<dbReference type="InterPro" id="IPR035992">
    <property type="entry name" value="Ricin_B-like_lectins"/>
</dbReference>
<dbReference type="InterPro" id="IPR006530">
    <property type="entry name" value="YD"/>
</dbReference>
<feature type="domain" description="Hint" evidence="3">
    <location>
        <begin position="2297"/>
        <end position="2402"/>
    </location>
</feature>
<dbReference type="Gene3D" id="2.180.10.10">
    <property type="entry name" value="RHS repeat-associated core"/>
    <property type="match status" value="3"/>
</dbReference>
<evidence type="ECO:0000313" key="6">
    <source>
        <dbReference type="Proteomes" id="UP000005940"/>
    </source>
</evidence>
<dbReference type="SUPFAM" id="SSF51294">
    <property type="entry name" value="Hedgehog/intein (Hint) domain"/>
    <property type="match status" value="1"/>
</dbReference>
<dbReference type="InterPro" id="IPR044929">
    <property type="entry name" value="DNA/RNA_non-sp_Endonuclease_sf"/>
</dbReference>
<accession>I2MXD9</accession>
<sequence length="2580" mass="276055">MALTVGLVPGASALPPPVDRAGVDLTDIPKPPPVPGVNGGNLEQLTTPEIPTEPEFEPKKTAAPAAVPPAARTLTALTPGQTVQIGTTPLEVGAPEGATPAEAAALEGSWQVALADPAQTEARNIEGFAFTVTPPASATGNAVVALDYTEFSELYGANWADRLNILQFPSCFLTTPDVEACSEPVEVDTQNVVKPKTGDTAGDNVMDGERQIEATVSVASLTDPVTPPVPAARAMSTKAAAAPMSAMTAASAGSSVLVATSAGSGAKGDFSATPIPSAGSWSAGNGAGAFTYSYQMQAPSVPAGPSPALGFGYNSQAVDGATSSTNNQPSWVGDGWDYNPGSITRTYKSCRDDRTGGNNTKKTADLCWGSYNAVLTLGGSTTELVLDDSDKATPHSDKWVTANGDGSKVELAKNPDFANGDADNEYWKVTTRDGTQYWFGRNKLPGWTTGKETTNSAFTVPVSGNQPGEPCYNATYANSFCQQAWRWNLDYVVDVHGNAMSLWWKQEQNHYAQNFKFKKPVAYDRGGYLTRIDYGQRDNAIYTGDPIARVTFGVDERCYAEGTLKCDDAHFESGDYAKNRIWYDTPADLYCSGATGKECYVPVPSFWSRKRLASVDTYAQRVQGSTALHKVDNWKLLQSLPHEKTDEGTALWLNSVTRTGYGVNDKEGVRLNPVTFVANTESMPNRVKQVIQSGPNAGKKDNNPIFDRLRISRIVNEYGGETVVTYRAPTGACQSGENFPATHDNKGLCFPAYWHPDPDKADETISWFNKFVVSKVEELPNVRGVHPTSTTYEYDETDAAKRKGAGWALNQAEFSKKKTRTYDQWRGYEIVRTISGADSADPYTGTERSMTETRYFRGMDGEKLPGTGNPVRDVVVKDSQGYDIARDLLPYQGRVAETITYTKVGGLALTRDVDYPWNKVLASRARGDGIPDLKAYRVMESYSVTSTMSSGTRTDSDPTTEDDTRAWRTVRTESKHDNTYGLPYEIESQGDTGVTGDETCSRMEYVHNTAKHMIGLSKQALTTAGPCPAAGTEPAASTWISGSRVAYDKLAYGATPTDGLATTTWTVNKDGGSWDKDSEVTYDSLARPVSATDAVSNTSTTEYIPATGQVYSVKTKNAKQHTSTSEVEPGRATALKETDPNGRVTTFEYDGLGRTVAAWGPTNTAGEPAAKFTYYAKPGDPISVRSELLKEGEGSRYVSSYIFYDGLGRERQKQDPAVGKGRLITDIFYGPNGTISRTNNGYYSGGDPQPVMYEPTDASDTKIPNATLYKYDALGRVLQETPYEAGVEKPEKASRSQFGYDYSVAVEPTGAASQRSYSDALGRTVRVDTFTDPARTAFRSTHFKFDARGDMVEAKDSKGNKWSWTYDVRGRMTTMADPDTGTTKTEYDAADRPVLSTDARGTKVWSKYDELGRPVEQRLNNSTGDLLQTSTYDTIAGAVGLPASATRYTDNLPYTSEVTGYTADYQPTGKKLTLPDSIATTHGLQKTYSYTFGYTKGGQLRETTLPAAGALTAEKIITRFNADGLPVSTSGKEWYTTDAEYSVYGQVVRTVSGNNPNRVWTSNIYNENTGALEQSLVDRQSTSDTSTVTGTRVNARSYEYDPAGNITSVADRWNAVTDRQCFTYDPIGQLTQAWTAPSTCQAAGQQSAAPEYPDGTKNVTAANSGYWQSYTYDELGQRTKLVKHDPAGDATKNSTTTYSYGKTDGTQPHTLTGTSTTYKDEAGAQITKPSVRTYDKSGNMETRTDAGVGQTLTWTWDGKAEKITGFGEGSGAWTGLGGKCLDLAGGLTLAGTAVQLYTCNGSKAQKFRIDATVADPTKGALKVAGKCVVPGADGIAAVIADCTGTAAQQWTTVATGKKLKHVATGKCLTAPNATVGTDLQLTACDTTASEGQSWKPADETRYIYGPGGERLMSITSGETTLFLGDTTVATSGGLHSYTERYYAQPGAPVVMRHVLGTGSSELSVQIMDHQGTAHINVGLSGGSPVKFAKKDPFGVDRNQSTSWRSHKGYVSGDDDASTGLIHLGAREYEPATGRFISADPMIDLGDPIQINAYTYSENNPVTFSDPTGLMSAAQGGGASSGYNGHEYGGPSQGELSWAQAEQNRSMSSVIADAGWSLLKGLIGYDDMIACFSRGDLWACGRMIIDALPWTKVFSAAKKVWNAVSRIAGAISAFKKAQEKARAIIELARKAQEAARKAAEAKKKAAEKAAQLKKKAEQAKLRAAKKAAQKTGNAVQKAKKVAAKKAEKPINRARQQAKKEDAPAKSSKSSSRSGSSRDQSSRGESSSGGGADPGCKTNNSFVPGTLVLMADGSTKPIEEVKNGDKVIATDPETGETAVETVTAEITGTGAKKLVEVTIDIDGSKGATTATVTATDGHPFWVPELNEWINATDLEAGNWLRTGAGTLVQITAVERRTAQATVHNLTVSDLHTYHVMAGAAPVLVHNCGDIDYGSVGADGRRSGIAAIVTPSMVGTGTKATRSMGNDLPGFVSGANGDARGHLLPRALGGSGNTRANIVRTTEAIDNGPMNEFEKEIAAYVDAGNTIMYAATPQYKPGSNVAFAVTIEAFDDTGWYRGRTFFQ</sequence>
<dbReference type="EMBL" id="CP029159">
    <property type="protein sequence ID" value="QKM70055.1"/>
    <property type="molecule type" value="Genomic_DNA"/>
</dbReference>
<dbReference type="RefSeq" id="WP_006349611.1">
    <property type="nucleotide sequence ID" value="NZ_CP029159.1"/>
</dbReference>
<dbReference type="InterPro" id="IPR044927">
    <property type="entry name" value="Endonuclea_NS_2"/>
</dbReference>
<dbReference type="SMART" id="SM00306">
    <property type="entry name" value="HintN"/>
    <property type="match status" value="1"/>
</dbReference>
<dbReference type="Pfam" id="PF00652">
    <property type="entry name" value="Ricin_B_lectin"/>
    <property type="match status" value="1"/>
</dbReference>
<organism evidence="5 6">
    <name type="scientific">Streptomyces tsukubensis (strain DSM 42081 / NBRC 108919 / NRRL 18488 / 9993)</name>
    <dbReference type="NCBI Taxonomy" id="1114943"/>
    <lineage>
        <taxon>Bacteria</taxon>
        <taxon>Bacillati</taxon>
        <taxon>Actinomycetota</taxon>
        <taxon>Actinomycetes</taxon>
        <taxon>Kitasatosporales</taxon>
        <taxon>Streptomycetaceae</taxon>
        <taxon>Streptomyces</taxon>
    </lineage>
</organism>
<evidence type="ECO:0000256" key="2">
    <source>
        <dbReference type="SAM" id="MobiDB-lite"/>
    </source>
</evidence>
<dbReference type="InterPro" id="IPR031325">
    <property type="entry name" value="RHS_repeat"/>
</dbReference>
<dbReference type="PROSITE" id="PS50231">
    <property type="entry name" value="RICIN_B_LECTIN"/>
    <property type="match status" value="1"/>
</dbReference>
<dbReference type="InterPro" id="IPR000772">
    <property type="entry name" value="Ricin_B_lectin"/>
</dbReference>
<dbReference type="InterPro" id="IPR003587">
    <property type="entry name" value="Hint_dom_N"/>
</dbReference>
<feature type="region of interest" description="Disordered" evidence="2">
    <location>
        <begin position="1684"/>
        <end position="1716"/>
    </location>
</feature>
<evidence type="ECO:0000256" key="1">
    <source>
        <dbReference type="ARBA" id="ARBA00022737"/>
    </source>
</evidence>
<dbReference type="Pfam" id="PF05593">
    <property type="entry name" value="RHS_repeat"/>
    <property type="match status" value="2"/>
</dbReference>
<dbReference type="Gene3D" id="2.80.10.50">
    <property type="match status" value="1"/>
</dbReference>
<keyword evidence="1" id="KW-0677">Repeat</keyword>
<dbReference type="Pfam" id="PF13930">
    <property type="entry name" value="Endonuclea_NS_2"/>
    <property type="match status" value="1"/>
</dbReference>
<dbReference type="SUPFAM" id="SSF50370">
    <property type="entry name" value="Ricin B-like lectins"/>
    <property type="match status" value="1"/>
</dbReference>
<dbReference type="PROSITE" id="PS50818">
    <property type="entry name" value="INTEIN_C_TER"/>
    <property type="match status" value="1"/>
</dbReference>